<accession>H1XY03</accession>
<dbReference type="KEGG" id="caby:Cabys_3875"/>
<dbReference type="RefSeq" id="WP_006927941.1">
    <property type="nucleotide sequence ID" value="NZ_CM001402.1"/>
</dbReference>
<dbReference type="Gene3D" id="2.60.40.4070">
    <property type="match status" value="1"/>
</dbReference>
<sequence length="646" mass="70800" precursor="true">MRTLFNRLMVLALFSLFCLSAVHANSHKFSSYRQAIKPRLSAGGEFNLYRQKGLLKERAGLTNVHKQNQPSAAEALPFIDGPVTEAINYDTDKAYNGYAQTPPDNTGCVGPNHFLLAVNTAIEWYTKVDRILEHSEGLNDFFAATSPTDLFDPRVVYDFYNNRYVVIADEQSDTGNINYIHIAVSATDNPNDGWYFQRIATKLTVNGLETWLDFPGLAVSAEAIYITGNMFSFGTNLYQASRLWILDKGLYSGTDTSQVWVYDPSSEAGLSEQAFTLMPAIMSGPQPTSANGAVGTFLYSAEWDDGAGNDDLIAIFRVDDPLGTAGGPFFNVQFLNPGQIHDNSAGVPEAPQKDSNIKIDFGDDRAQSCFWRGDTLLGASTVNPPSGDDAGQATVFWFAVNTSDLNNLVLEQQGFIGANDIQVDAYTGYPAIAANYKGDIGIGFSVVGDSMYAGSYFTVHQSTDAPGEVQPTQLVHEGLDYYVRTGLPIHIGNRWGDYSAIALDPDNAYNFWVFNQYAWTRGDYDPFAQEDGRWATAFAKIDPSGIPAAMAGSRSAHQPLDFSLLQNFPNPFNPATTISFRLGKQANVELNIYNAQGKLVARLLEGQKNAGLHQVQWDATGFSSGIYFITLKVNSMGVTRKAMLLK</sequence>
<feature type="signal peptide" evidence="1">
    <location>
        <begin position="1"/>
        <end position="24"/>
    </location>
</feature>
<feature type="chain" id="PRO_5010834673" evidence="1">
    <location>
        <begin position="25"/>
        <end position="646"/>
    </location>
</feature>
<dbReference type="HOGENOM" id="CLU_423723_0_0_0"/>
<dbReference type="InterPro" id="IPR026444">
    <property type="entry name" value="Secre_tail"/>
</dbReference>
<dbReference type="OrthoDB" id="1488385at2"/>
<reference evidence="4 5" key="1">
    <citation type="submission" date="2011-09" db="EMBL/GenBank/DDBJ databases">
        <title>The permanent draft genome of Caldithrix abyssi DSM 13497.</title>
        <authorList>
            <consortium name="US DOE Joint Genome Institute (JGI-PGF)"/>
            <person name="Lucas S."/>
            <person name="Han J."/>
            <person name="Lapidus A."/>
            <person name="Bruce D."/>
            <person name="Goodwin L."/>
            <person name="Pitluck S."/>
            <person name="Peters L."/>
            <person name="Kyrpides N."/>
            <person name="Mavromatis K."/>
            <person name="Ivanova N."/>
            <person name="Mikhailova N."/>
            <person name="Chertkov O."/>
            <person name="Detter J.C."/>
            <person name="Tapia R."/>
            <person name="Han C."/>
            <person name="Land M."/>
            <person name="Hauser L."/>
            <person name="Markowitz V."/>
            <person name="Cheng J.-F."/>
            <person name="Hugenholtz P."/>
            <person name="Woyke T."/>
            <person name="Wu D."/>
            <person name="Spring S."/>
            <person name="Brambilla E."/>
            <person name="Klenk H.-P."/>
            <person name="Eisen J.A."/>
        </authorList>
    </citation>
    <scope>NUCLEOTIDE SEQUENCE [LARGE SCALE GENOMIC DNA]</scope>
    <source>
        <strain evidence="4 5">DSM 13497</strain>
    </source>
</reference>
<name>H1XY03_CALAY</name>
<dbReference type="eggNOG" id="COG2931">
    <property type="taxonomic scope" value="Bacteria"/>
</dbReference>
<dbReference type="InParanoid" id="H1XY03"/>
<dbReference type="EMBL" id="CP018099">
    <property type="protein sequence ID" value="APF20620.1"/>
    <property type="molecule type" value="Genomic_DNA"/>
</dbReference>
<dbReference type="AlphaFoldDB" id="H1XY03"/>
<dbReference type="eggNOG" id="COG4677">
    <property type="taxonomic scope" value="Bacteria"/>
</dbReference>
<keyword evidence="1" id="KW-0732">Signal</keyword>
<organism evidence="4 5">
    <name type="scientific">Caldithrix abyssi DSM 13497</name>
    <dbReference type="NCBI Taxonomy" id="880073"/>
    <lineage>
        <taxon>Bacteria</taxon>
        <taxon>Pseudomonadati</taxon>
        <taxon>Calditrichota</taxon>
        <taxon>Calditrichia</taxon>
        <taxon>Calditrichales</taxon>
        <taxon>Calditrichaceae</taxon>
        <taxon>Caldithrix</taxon>
    </lineage>
</organism>
<dbReference type="PaxDb" id="880073-Calab_1252"/>
<dbReference type="NCBIfam" id="TIGR04183">
    <property type="entry name" value="Por_Secre_tail"/>
    <property type="match status" value="1"/>
</dbReference>
<evidence type="ECO:0000256" key="1">
    <source>
        <dbReference type="SAM" id="SignalP"/>
    </source>
</evidence>
<dbReference type="Pfam" id="PF18962">
    <property type="entry name" value="Por_Secre_tail"/>
    <property type="match status" value="1"/>
</dbReference>
<protein>
    <submittedName>
        <fullName evidence="3">Por secretion system C-terminal sorting domain-containing protein</fullName>
    </submittedName>
</protein>
<evidence type="ECO:0000313" key="5">
    <source>
        <dbReference type="Proteomes" id="UP000004671"/>
    </source>
</evidence>
<dbReference type="Proteomes" id="UP000183868">
    <property type="component" value="Chromosome"/>
</dbReference>
<evidence type="ECO:0000313" key="4">
    <source>
        <dbReference type="EMBL" id="EHO40878.1"/>
    </source>
</evidence>
<gene>
    <name evidence="3" type="ORF">Cabys_3875</name>
    <name evidence="4" type="ORF">Calab_1252</name>
</gene>
<evidence type="ECO:0000313" key="6">
    <source>
        <dbReference type="Proteomes" id="UP000183868"/>
    </source>
</evidence>
<evidence type="ECO:0000313" key="3">
    <source>
        <dbReference type="EMBL" id="APF20620.1"/>
    </source>
</evidence>
<dbReference type="Proteomes" id="UP000004671">
    <property type="component" value="Chromosome"/>
</dbReference>
<keyword evidence="5" id="KW-1185">Reference proteome</keyword>
<dbReference type="EMBL" id="CM001402">
    <property type="protein sequence ID" value="EHO40878.1"/>
    <property type="molecule type" value="Genomic_DNA"/>
</dbReference>
<dbReference type="STRING" id="880073.Cabys_3875"/>
<proteinExistence type="predicted"/>
<reference evidence="3 6" key="2">
    <citation type="submission" date="2016-11" db="EMBL/GenBank/DDBJ databases">
        <title>Genomic analysis of Caldithrix abyssi and proposal of a novel bacterial phylum Caldithrichaeota.</title>
        <authorList>
            <person name="Kublanov I."/>
            <person name="Sigalova O."/>
            <person name="Gavrilov S."/>
            <person name="Lebedinsky A."/>
            <person name="Ivanova N."/>
            <person name="Daum C."/>
            <person name="Reddy T."/>
            <person name="Klenk H.P."/>
            <person name="Goker M."/>
            <person name="Reva O."/>
            <person name="Miroshnichenko M."/>
            <person name="Kyprides N."/>
            <person name="Woyke T."/>
            <person name="Gelfand M."/>
        </authorList>
    </citation>
    <scope>NUCLEOTIDE SEQUENCE [LARGE SCALE GENOMIC DNA]</scope>
    <source>
        <strain evidence="3 6">LF13</strain>
    </source>
</reference>
<feature type="domain" description="Secretion system C-terminal sorting" evidence="2">
    <location>
        <begin position="568"/>
        <end position="642"/>
    </location>
</feature>
<evidence type="ECO:0000259" key="2">
    <source>
        <dbReference type="Pfam" id="PF18962"/>
    </source>
</evidence>